<dbReference type="RefSeq" id="WP_388241086.1">
    <property type="nucleotide sequence ID" value="NZ_JBHVZQ010000059.1"/>
</dbReference>
<name>A0ABW6QH02_9ACTN</name>
<dbReference type="Pfam" id="PF07987">
    <property type="entry name" value="DUF1775"/>
    <property type="match status" value="1"/>
</dbReference>
<evidence type="ECO:0000313" key="5">
    <source>
        <dbReference type="EMBL" id="MFF1278504.1"/>
    </source>
</evidence>
<keyword evidence="3" id="KW-0732">Signal</keyword>
<keyword evidence="6" id="KW-1185">Reference proteome</keyword>
<gene>
    <name evidence="5" type="ORF">ACFVZC_34830</name>
</gene>
<feature type="region of interest" description="Disordered" evidence="1">
    <location>
        <begin position="145"/>
        <end position="207"/>
    </location>
</feature>
<evidence type="ECO:0000256" key="1">
    <source>
        <dbReference type="SAM" id="MobiDB-lite"/>
    </source>
</evidence>
<keyword evidence="2" id="KW-0812">Transmembrane</keyword>
<evidence type="ECO:0000256" key="3">
    <source>
        <dbReference type="SAM" id="SignalP"/>
    </source>
</evidence>
<feature type="transmembrane region" description="Helical" evidence="2">
    <location>
        <begin position="212"/>
        <end position="233"/>
    </location>
</feature>
<keyword evidence="2" id="KW-1133">Transmembrane helix</keyword>
<sequence length="243" mass="24372">MPRRIRRHIASLVTVAAGAAGAVLLASGIAAAHVSVTGDVIPGKPATLEFRVPSELADASTIRVAVIVPPELEVTDVPAVEGWTGKKVAGPADEGTQLLWTAKPGYDIPPKESGTFTVKVGPVPDRYSLDFPSEQTYSNGTIAAWNQPATGSEDPEFPLPVLTVNPEADPPARPATGSSPSAAADGAETPPAPSVAATPTPSAAAEEAGSSLGIVVGIGAAAAVGGAGGAVLLQRRRSRSVSP</sequence>
<reference evidence="5 6" key="1">
    <citation type="submission" date="2024-09" db="EMBL/GenBank/DDBJ databases">
        <title>The Natural Products Discovery Center: Release of the First 8490 Sequenced Strains for Exploring Actinobacteria Biosynthetic Diversity.</title>
        <authorList>
            <person name="Kalkreuter E."/>
            <person name="Kautsar S.A."/>
            <person name="Yang D."/>
            <person name="Bader C.D."/>
            <person name="Teijaro C.N."/>
            <person name="Fluegel L."/>
            <person name="Davis C.M."/>
            <person name="Simpson J.R."/>
            <person name="Lauterbach L."/>
            <person name="Steele A.D."/>
            <person name="Gui C."/>
            <person name="Meng S."/>
            <person name="Li G."/>
            <person name="Viehrig K."/>
            <person name="Ye F."/>
            <person name="Su P."/>
            <person name="Kiefer A.F."/>
            <person name="Nichols A."/>
            <person name="Cepeda A.J."/>
            <person name="Yan W."/>
            <person name="Fan B."/>
            <person name="Jiang Y."/>
            <person name="Adhikari A."/>
            <person name="Zheng C.-J."/>
            <person name="Schuster L."/>
            <person name="Cowan T.M."/>
            <person name="Smanski M.J."/>
            <person name="Chevrette M.G."/>
            <person name="De Carvalho L.P.S."/>
            <person name="Shen B."/>
        </authorList>
    </citation>
    <scope>NUCLEOTIDE SEQUENCE [LARGE SCALE GENOMIC DNA]</scope>
    <source>
        <strain evidence="5 6">NPDC058328</strain>
    </source>
</reference>
<feature type="signal peptide" evidence="3">
    <location>
        <begin position="1"/>
        <end position="32"/>
    </location>
</feature>
<organism evidence="5 6">
    <name type="scientific">Streptomyces marokkonensis</name>
    <dbReference type="NCBI Taxonomy" id="324855"/>
    <lineage>
        <taxon>Bacteria</taxon>
        <taxon>Bacillati</taxon>
        <taxon>Actinomycetota</taxon>
        <taxon>Actinomycetes</taxon>
        <taxon>Kitasatosporales</taxon>
        <taxon>Streptomycetaceae</taxon>
        <taxon>Streptomyces</taxon>
    </lineage>
</organism>
<dbReference type="InterPro" id="IPR012533">
    <property type="entry name" value="YcnI-copper_dom"/>
</dbReference>
<feature type="domain" description="YncI copper-binding" evidence="4">
    <location>
        <begin position="33"/>
        <end position="164"/>
    </location>
</feature>
<comment type="caution">
    <text evidence="5">The sequence shown here is derived from an EMBL/GenBank/DDBJ whole genome shotgun (WGS) entry which is preliminary data.</text>
</comment>
<feature type="chain" id="PRO_5047503164" evidence="3">
    <location>
        <begin position="33"/>
        <end position="243"/>
    </location>
</feature>
<feature type="compositionally biased region" description="Low complexity" evidence="1">
    <location>
        <begin position="194"/>
        <end position="207"/>
    </location>
</feature>
<dbReference type="EMBL" id="JBHVZQ010000059">
    <property type="protein sequence ID" value="MFF1278504.1"/>
    <property type="molecule type" value="Genomic_DNA"/>
</dbReference>
<accession>A0ABW6QH02</accession>
<keyword evidence="2" id="KW-0472">Membrane</keyword>
<proteinExistence type="predicted"/>
<evidence type="ECO:0000313" key="6">
    <source>
        <dbReference type="Proteomes" id="UP001601627"/>
    </source>
</evidence>
<evidence type="ECO:0000259" key="4">
    <source>
        <dbReference type="Pfam" id="PF07987"/>
    </source>
</evidence>
<dbReference type="InterPro" id="IPR038507">
    <property type="entry name" value="YcnI-like_sf"/>
</dbReference>
<dbReference type="Proteomes" id="UP001601627">
    <property type="component" value="Unassembled WGS sequence"/>
</dbReference>
<protein>
    <submittedName>
        <fullName evidence="5">DUF1775 domain-containing protein</fullName>
    </submittedName>
</protein>
<evidence type="ECO:0000256" key="2">
    <source>
        <dbReference type="SAM" id="Phobius"/>
    </source>
</evidence>
<dbReference type="Gene3D" id="2.60.40.2230">
    <property type="entry name" value="Uncharacterised protein YcnI-like PF07987, DUF1775"/>
    <property type="match status" value="1"/>
</dbReference>